<organism evidence="9 10">
    <name type="scientific">Streptomyces evansiae</name>
    <dbReference type="NCBI Taxonomy" id="3075535"/>
    <lineage>
        <taxon>Bacteria</taxon>
        <taxon>Bacillati</taxon>
        <taxon>Actinomycetota</taxon>
        <taxon>Actinomycetes</taxon>
        <taxon>Kitasatosporales</taxon>
        <taxon>Streptomycetaceae</taxon>
        <taxon>Streptomyces</taxon>
    </lineage>
</organism>
<accession>A0ABD5E9B4</accession>
<evidence type="ECO:0000256" key="4">
    <source>
        <dbReference type="ARBA" id="ARBA00022692"/>
    </source>
</evidence>
<protein>
    <submittedName>
        <fullName evidence="9">Exopolysaccharide biosynthesis polyprenyl glycosylphosphotransferase</fullName>
    </submittedName>
</protein>
<sequence>MENDLVRVENDLLRGELPPPDGAGPGSGTPGTERRVRAEAPRLAPGADQRVVAQGGAGPVALTPRRAPHPSLALVTADLLGVLVGGLVAGVGRGWEWGVLTGVLLALTARSAGLYRPGPETGVLDEVPALCARTALAWAVAAALLAAVRPAAALPLSALVTAWAAQSLVAASGRGLVHGRRRARRRARPAAALLIGDARTHTVAAVLRRCERPVVLPVGIVGPRAGTPGDVPVLGSADEVRRALGEHDVRLALCVGEPSAAYLRLLRAHGCALWRLDARGPGHGAAPGTTGLAGYPLTPLPPGPRRPGAGKRALDLALAGPALVLLSPLLLACALAVRLSDGPGVLFRQERVGQYGRPFTLLKFRSLRPCDDREAATRWNVAHDDRMSRVGRFLRRSSLDELPQLWNILRGDMSLVGPRPERPFFVAEFGRTYAGYRHRHRAPVGLTGLAQISGLRGDTSIEDRSRHDNYYVDHWSFWLDVRILARTALSLVRPSGS</sequence>
<dbReference type="NCBIfam" id="TIGR03025">
    <property type="entry name" value="EPS_sugtrans"/>
    <property type="match status" value="1"/>
</dbReference>
<dbReference type="InterPro" id="IPR017475">
    <property type="entry name" value="EPS_sugar_tfrase"/>
</dbReference>
<proteinExistence type="inferred from homology"/>
<feature type="region of interest" description="Disordered" evidence="7">
    <location>
        <begin position="9"/>
        <end position="35"/>
    </location>
</feature>
<dbReference type="PANTHER" id="PTHR30576:SF0">
    <property type="entry name" value="UNDECAPRENYL-PHOSPHATE N-ACETYLGALACTOSAMINYL 1-PHOSPHATE TRANSFERASE-RELATED"/>
    <property type="match status" value="1"/>
</dbReference>
<dbReference type="GO" id="GO:0016740">
    <property type="term" value="F:transferase activity"/>
    <property type="evidence" value="ECO:0007669"/>
    <property type="project" value="UniProtKB-KW"/>
</dbReference>
<evidence type="ECO:0000256" key="7">
    <source>
        <dbReference type="SAM" id="MobiDB-lite"/>
    </source>
</evidence>
<evidence type="ECO:0000256" key="1">
    <source>
        <dbReference type="ARBA" id="ARBA00004141"/>
    </source>
</evidence>
<dbReference type="GO" id="GO:0016020">
    <property type="term" value="C:membrane"/>
    <property type="evidence" value="ECO:0007669"/>
    <property type="project" value="UniProtKB-SubCell"/>
</dbReference>
<keyword evidence="5" id="KW-1133">Transmembrane helix</keyword>
<comment type="similarity">
    <text evidence="2">Belongs to the bacterial sugar transferase family.</text>
</comment>
<dbReference type="EMBL" id="JAVRER010000033">
    <property type="protein sequence ID" value="MDT0417845.1"/>
    <property type="molecule type" value="Genomic_DNA"/>
</dbReference>
<dbReference type="PANTHER" id="PTHR30576">
    <property type="entry name" value="COLANIC BIOSYNTHESIS UDP-GLUCOSE LIPID CARRIER TRANSFERASE"/>
    <property type="match status" value="1"/>
</dbReference>
<comment type="caution">
    <text evidence="9">The sequence shown here is derived from an EMBL/GenBank/DDBJ whole genome shotgun (WGS) entry which is preliminary data.</text>
</comment>
<feature type="domain" description="Bacterial sugar transferase" evidence="8">
    <location>
        <begin position="311"/>
        <end position="492"/>
    </location>
</feature>
<evidence type="ECO:0000313" key="10">
    <source>
        <dbReference type="Proteomes" id="UP001183607"/>
    </source>
</evidence>
<reference evidence="10" key="1">
    <citation type="submission" date="2023-07" db="EMBL/GenBank/DDBJ databases">
        <title>30 novel species of actinomycetes from the DSMZ collection.</title>
        <authorList>
            <person name="Nouioui I."/>
        </authorList>
    </citation>
    <scope>NUCLEOTIDE SEQUENCE [LARGE SCALE GENOMIC DNA]</scope>
    <source>
        <strain evidence="10">DSM 41982</strain>
    </source>
</reference>
<keyword evidence="3" id="KW-0808">Transferase</keyword>
<evidence type="ECO:0000256" key="2">
    <source>
        <dbReference type="ARBA" id="ARBA00006464"/>
    </source>
</evidence>
<evidence type="ECO:0000256" key="3">
    <source>
        <dbReference type="ARBA" id="ARBA00022679"/>
    </source>
</evidence>
<dbReference type="AlphaFoldDB" id="A0ABD5E9B4"/>
<keyword evidence="4" id="KW-0812">Transmembrane</keyword>
<evidence type="ECO:0000313" key="9">
    <source>
        <dbReference type="EMBL" id="MDT0417845.1"/>
    </source>
</evidence>
<keyword evidence="6" id="KW-0472">Membrane</keyword>
<evidence type="ECO:0000256" key="5">
    <source>
        <dbReference type="ARBA" id="ARBA00022989"/>
    </source>
</evidence>
<evidence type="ECO:0000256" key="6">
    <source>
        <dbReference type="ARBA" id="ARBA00023136"/>
    </source>
</evidence>
<name>A0ABD5E9B4_9ACTN</name>
<evidence type="ECO:0000259" key="8">
    <source>
        <dbReference type="Pfam" id="PF02397"/>
    </source>
</evidence>
<dbReference type="Proteomes" id="UP001183607">
    <property type="component" value="Unassembled WGS sequence"/>
</dbReference>
<gene>
    <name evidence="9" type="ORF">RM574_20395</name>
</gene>
<dbReference type="Pfam" id="PF02397">
    <property type="entry name" value="Bac_transf"/>
    <property type="match status" value="1"/>
</dbReference>
<comment type="subcellular location">
    <subcellularLocation>
        <location evidence="1">Membrane</location>
        <topology evidence="1">Multi-pass membrane protein</topology>
    </subcellularLocation>
</comment>
<dbReference type="InterPro" id="IPR003362">
    <property type="entry name" value="Bact_transf"/>
</dbReference>